<proteinExistence type="predicted"/>
<evidence type="ECO:0000313" key="2">
    <source>
        <dbReference type="Proteomes" id="UP001239111"/>
    </source>
</evidence>
<name>A0ACC2NEP8_9HYME</name>
<keyword evidence="2" id="KW-1185">Reference proteome</keyword>
<protein>
    <submittedName>
        <fullName evidence="1">Uncharacterized protein</fullName>
    </submittedName>
</protein>
<sequence>MSLKLRQTSLEWSLFFIDEVDSICLDTESAAETASMTIKKERTSIEPSTSLKQFNKKAKIDIYTKMNARIGSSLSEEPMASKGDAHKTAADRIHQSFKKALEEVMLHTDRKFHDQSEIIRSVETKVDDISESTSEINKRLSAQADHQILGLGNTPANNEFDESQMNNEGF</sequence>
<gene>
    <name evidence="1" type="ORF">QAD02_000836</name>
</gene>
<reference evidence="1" key="1">
    <citation type="submission" date="2023-04" db="EMBL/GenBank/DDBJ databases">
        <title>A chromosome-level genome assembly of the parasitoid wasp Eretmocerus hayati.</title>
        <authorList>
            <person name="Zhong Y."/>
            <person name="Liu S."/>
            <person name="Liu Y."/>
        </authorList>
    </citation>
    <scope>NUCLEOTIDE SEQUENCE</scope>
    <source>
        <strain evidence="1">ZJU_SS_LIU_2023</strain>
    </source>
</reference>
<accession>A0ACC2NEP8</accession>
<organism evidence="1 2">
    <name type="scientific">Eretmocerus hayati</name>
    <dbReference type="NCBI Taxonomy" id="131215"/>
    <lineage>
        <taxon>Eukaryota</taxon>
        <taxon>Metazoa</taxon>
        <taxon>Ecdysozoa</taxon>
        <taxon>Arthropoda</taxon>
        <taxon>Hexapoda</taxon>
        <taxon>Insecta</taxon>
        <taxon>Pterygota</taxon>
        <taxon>Neoptera</taxon>
        <taxon>Endopterygota</taxon>
        <taxon>Hymenoptera</taxon>
        <taxon>Apocrita</taxon>
        <taxon>Proctotrupomorpha</taxon>
        <taxon>Chalcidoidea</taxon>
        <taxon>Aphelinidae</taxon>
        <taxon>Aphelininae</taxon>
        <taxon>Eretmocerus</taxon>
    </lineage>
</organism>
<dbReference type="EMBL" id="CM056743">
    <property type="protein sequence ID" value="KAJ8669577.1"/>
    <property type="molecule type" value="Genomic_DNA"/>
</dbReference>
<comment type="caution">
    <text evidence="1">The sequence shown here is derived from an EMBL/GenBank/DDBJ whole genome shotgun (WGS) entry which is preliminary data.</text>
</comment>
<evidence type="ECO:0000313" key="1">
    <source>
        <dbReference type="EMBL" id="KAJ8669577.1"/>
    </source>
</evidence>
<dbReference type="Proteomes" id="UP001239111">
    <property type="component" value="Chromosome 3"/>
</dbReference>